<keyword evidence="5" id="KW-1185">Reference proteome</keyword>
<evidence type="ECO:0000313" key="4">
    <source>
        <dbReference type="EMBL" id="QDO88697.1"/>
    </source>
</evidence>
<keyword evidence="2" id="KW-0012">Acyltransferase</keyword>
<dbReference type="OrthoDB" id="9799092at2"/>
<dbReference type="Pfam" id="PF00583">
    <property type="entry name" value="Acetyltransf_1"/>
    <property type="match status" value="2"/>
</dbReference>
<feature type="domain" description="N-acetyltransferase" evidence="3">
    <location>
        <begin position="5"/>
        <end position="162"/>
    </location>
</feature>
<evidence type="ECO:0000256" key="1">
    <source>
        <dbReference type="ARBA" id="ARBA00022679"/>
    </source>
</evidence>
<evidence type="ECO:0000259" key="3">
    <source>
        <dbReference type="PROSITE" id="PS51186"/>
    </source>
</evidence>
<sequence length="311" mass="34527">MTIWSHLHAADVPAWTELTNLLARVDRTEEFYDAEDLAEELSEHGFTAERDSWALWEGDQLVGYGQLRVRESHDGEVKIYLAGGIHPDYRRRGLGQQLMDQMEARGVEVAQERHRGAPAVWAVSGGVEGASVRPMLERRGYAIVRYWNEMKRWVTDEPVTVPEVDAVLISPTDEHQEATRLAHNEAFRDHWGAGPRSVAEWSDTWTARSNRMPLSTLALGADGSVLAYVLVGQWVPEEAYINLVGTVPTARGRGLAHAALLRTVSLAHGYDYVALDVDSASLTGATRLYEKAGFAQAKVTCSYHRALPAIP</sequence>
<dbReference type="InterPro" id="IPR016181">
    <property type="entry name" value="Acyl_CoA_acyltransferase"/>
</dbReference>
<feature type="domain" description="N-acetyltransferase" evidence="3">
    <location>
        <begin position="167"/>
        <end position="311"/>
    </location>
</feature>
<evidence type="ECO:0000256" key="2">
    <source>
        <dbReference type="ARBA" id="ARBA00023315"/>
    </source>
</evidence>
<dbReference type="Proteomes" id="UP000315395">
    <property type="component" value="Chromosome"/>
</dbReference>
<proteinExistence type="predicted"/>
<protein>
    <submittedName>
        <fullName evidence="4">GNAT family N-acetyltransferase</fullName>
    </submittedName>
</protein>
<dbReference type="AlphaFoldDB" id="A0A516GB10"/>
<dbReference type="Gene3D" id="3.40.630.30">
    <property type="match status" value="1"/>
</dbReference>
<dbReference type="InterPro" id="IPR050680">
    <property type="entry name" value="YpeA/RimI_acetyltransf"/>
</dbReference>
<dbReference type="SUPFAM" id="SSF55729">
    <property type="entry name" value="Acyl-CoA N-acyltransferases (Nat)"/>
    <property type="match status" value="2"/>
</dbReference>
<dbReference type="InterPro" id="IPR000182">
    <property type="entry name" value="GNAT_dom"/>
</dbReference>
<evidence type="ECO:0000313" key="5">
    <source>
        <dbReference type="Proteomes" id="UP000315395"/>
    </source>
</evidence>
<dbReference type="KEGG" id="orz:FNH13_10450"/>
<organism evidence="4 5">
    <name type="scientific">Ornithinimicrobium ciconiae</name>
    <dbReference type="NCBI Taxonomy" id="2594265"/>
    <lineage>
        <taxon>Bacteria</taxon>
        <taxon>Bacillati</taxon>
        <taxon>Actinomycetota</taxon>
        <taxon>Actinomycetes</taxon>
        <taxon>Micrococcales</taxon>
        <taxon>Ornithinimicrobiaceae</taxon>
        <taxon>Ornithinimicrobium</taxon>
    </lineage>
</organism>
<dbReference type="EMBL" id="CP041616">
    <property type="protein sequence ID" value="QDO88697.1"/>
    <property type="molecule type" value="Genomic_DNA"/>
</dbReference>
<dbReference type="PANTHER" id="PTHR43420">
    <property type="entry name" value="ACETYLTRANSFERASE"/>
    <property type="match status" value="1"/>
</dbReference>
<accession>A0A516GB10</accession>
<name>A0A516GB10_9MICO</name>
<reference evidence="4 5" key="1">
    <citation type="submission" date="2019-07" db="EMBL/GenBank/DDBJ databases">
        <title>complete genome sequencing of Ornithinimicrobium sp. H23M54.</title>
        <authorList>
            <person name="Bae J.-W."/>
            <person name="Lee S.-Y."/>
        </authorList>
    </citation>
    <scope>NUCLEOTIDE SEQUENCE [LARGE SCALE GENOMIC DNA]</scope>
    <source>
        <strain evidence="4 5">H23M54</strain>
    </source>
</reference>
<gene>
    <name evidence="4" type="ORF">FNH13_10450</name>
</gene>
<dbReference type="RefSeq" id="WP_143783374.1">
    <property type="nucleotide sequence ID" value="NZ_CP041616.1"/>
</dbReference>
<dbReference type="GO" id="GO:0016747">
    <property type="term" value="F:acyltransferase activity, transferring groups other than amino-acyl groups"/>
    <property type="evidence" value="ECO:0007669"/>
    <property type="project" value="InterPro"/>
</dbReference>
<keyword evidence="1 4" id="KW-0808">Transferase</keyword>
<dbReference type="CDD" id="cd04301">
    <property type="entry name" value="NAT_SF"/>
    <property type="match status" value="1"/>
</dbReference>
<dbReference type="PROSITE" id="PS51186">
    <property type="entry name" value="GNAT"/>
    <property type="match status" value="2"/>
</dbReference>